<dbReference type="Proteomes" id="UP000774326">
    <property type="component" value="Unassembled WGS sequence"/>
</dbReference>
<sequence>MALLFEAWKVVEIGEEEDDVSEAEALREKLFSSFEEDGGDSMARAETLETLVVFNGNDGGLTAGVESFDSLEVCLFRNLENPIFACVN</sequence>
<reference evidence="1" key="2">
    <citation type="submission" date="2021-01" db="EMBL/GenBank/DDBJ databases">
        <authorList>
            <person name="Schikora-Tamarit M.A."/>
        </authorList>
    </citation>
    <scope>NUCLEOTIDE SEQUENCE</scope>
    <source>
        <strain evidence="1">CBS2887</strain>
    </source>
</reference>
<dbReference type="AlphaFoldDB" id="A0A9P8PNS8"/>
<organism evidence="1 2">
    <name type="scientific">Wickerhamomyces pijperi</name>
    <name type="common">Yeast</name>
    <name type="synonym">Pichia pijperi</name>
    <dbReference type="NCBI Taxonomy" id="599730"/>
    <lineage>
        <taxon>Eukaryota</taxon>
        <taxon>Fungi</taxon>
        <taxon>Dikarya</taxon>
        <taxon>Ascomycota</taxon>
        <taxon>Saccharomycotina</taxon>
        <taxon>Saccharomycetes</taxon>
        <taxon>Phaffomycetales</taxon>
        <taxon>Wickerhamomycetaceae</taxon>
        <taxon>Wickerhamomyces</taxon>
    </lineage>
</organism>
<evidence type="ECO:0000313" key="2">
    <source>
        <dbReference type="Proteomes" id="UP000774326"/>
    </source>
</evidence>
<gene>
    <name evidence="1" type="ORF">WICPIJ_009457</name>
</gene>
<evidence type="ECO:0000313" key="1">
    <source>
        <dbReference type="EMBL" id="KAH3674769.1"/>
    </source>
</evidence>
<comment type="caution">
    <text evidence="1">The sequence shown here is derived from an EMBL/GenBank/DDBJ whole genome shotgun (WGS) entry which is preliminary data.</text>
</comment>
<reference evidence="1" key="1">
    <citation type="journal article" date="2021" name="Open Biol.">
        <title>Shared evolutionary footprints suggest mitochondrial oxidative damage underlies multiple complex I losses in fungi.</title>
        <authorList>
            <person name="Schikora-Tamarit M.A."/>
            <person name="Marcet-Houben M."/>
            <person name="Nosek J."/>
            <person name="Gabaldon T."/>
        </authorList>
    </citation>
    <scope>NUCLEOTIDE SEQUENCE</scope>
    <source>
        <strain evidence="1">CBS2887</strain>
    </source>
</reference>
<dbReference type="EMBL" id="JAEUBG010005453">
    <property type="protein sequence ID" value="KAH3674769.1"/>
    <property type="molecule type" value="Genomic_DNA"/>
</dbReference>
<accession>A0A9P8PNS8</accession>
<keyword evidence="2" id="KW-1185">Reference proteome</keyword>
<protein>
    <submittedName>
        <fullName evidence="1">Uncharacterized protein</fullName>
    </submittedName>
</protein>
<proteinExistence type="predicted"/>
<name>A0A9P8PNS8_WICPI</name>